<keyword evidence="2" id="KW-1185">Reference proteome</keyword>
<dbReference type="EMBL" id="JAPJDA010000003">
    <property type="protein sequence ID" value="MCX2837100.1"/>
    <property type="molecule type" value="Genomic_DNA"/>
</dbReference>
<reference evidence="1" key="1">
    <citation type="submission" date="2022-11" db="EMBL/GenBank/DDBJ databases">
        <title>Salinimicrobium profundisediminis sp. nov., isolated from deep-sea sediment of the Mariana Trench.</title>
        <authorList>
            <person name="Fu H."/>
        </authorList>
    </citation>
    <scope>NUCLEOTIDE SEQUENCE</scope>
    <source>
        <strain evidence="1">MT39</strain>
    </source>
</reference>
<dbReference type="Pfam" id="PF09697">
    <property type="entry name" value="Porph_ging"/>
    <property type="match status" value="1"/>
</dbReference>
<dbReference type="InterPro" id="IPR005901">
    <property type="entry name" value="GLPGLI"/>
</dbReference>
<evidence type="ECO:0000313" key="1">
    <source>
        <dbReference type="EMBL" id="MCX2837100.1"/>
    </source>
</evidence>
<organism evidence="1 2">
    <name type="scientific">Salinimicrobium profundisediminis</name>
    <dbReference type="NCBI Taxonomy" id="2994553"/>
    <lineage>
        <taxon>Bacteria</taxon>
        <taxon>Pseudomonadati</taxon>
        <taxon>Bacteroidota</taxon>
        <taxon>Flavobacteriia</taxon>
        <taxon>Flavobacteriales</taxon>
        <taxon>Flavobacteriaceae</taxon>
        <taxon>Salinimicrobium</taxon>
    </lineage>
</organism>
<sequence>MRKLLIALFFLNLGNLQAQKSYSYKATYNLEYQEDSTDQSSIKSETVVLYLGKGHSRYSSLGKAVKDSLEAYIEASNISSSESFEILNQAPETEFHYKIFKNFQDNELILAEIITVDKWRYKYIQDLNTIDWKIQPENKDILGFSVQRATGSFAGRNYVAWFAPQLPFSDGPYKFSGLSGLILEISDLENHYHFSLTGFEELANPVDKILDLNSYKVLSQEELDQFRDDHNRDPLAAYKNVGVRFGFRNKEDEAKTRKALSEKYKKRNNPIELQP</sequence>
<dbReference type="NCBIfam" id="TIGR01200">
    <property type="entry name" value="GLPGLI"/>
    <property type="match status" value="1"/>
</dbReference>
<accession>A0A9X3CV12</accession>
<protein>
    <submittedName>
        <fullName evidence="1">GLPGLI family protein</fullName>
    </submittedName>
</protein>
<proteinExistence type="predicted"/>
<name>A0A9X3CV12_9FLAO</name>
<dbReference type="Proteomes" id="UP001148482">
    <property type="component" value="Unassembled WGS sequence"/>
</dbReference>
<gene>
    <name evidence="1" type="ORF">OQ279_02955</name>
</gene>
<dbReference type="AlphaFoldDB" id="A0A9X3CV12"/>
<dbReference type="RefSeq" id="WP_266068300.1">
    <property type="nucleotide sequence ID" value="NZ_JAPJDA010000003.1"/>
</dbReference>
<evidence type="ECO:0000313" key="2">
    <source>
        <dbReference type="Proteomes" id="UP001148482"/>
    </source>
</evidence>
<comment type="caution">
    <text evidence="1">The sequence shown here is derived from an EMBL/GenBank/DDBJ whole genome shotgun (WGS) entry which is preliminary data.</text>
</comment>